<keyword evidence="10 13" id="KW-0239">DNA-directed DNA polymerase</keyword>
<dbReference type="GO" id="GO:0006261">
    <property type="term" value="P:DNA-templated DNA replication"/>
    <property type="evidence" value="ECO:0007669"/>
    <property type="project" value="UniProtKB-UniRule"/>
</dbReference>
<dbReference type="SUPFAM" id="SSF89550">
    <property type="entry name" value="PHP domain-like"/>
    <property type="match status" value="1"/>
</dbReference>
<evidence type="ECO:0000256" key="3">
    <source>
        <dbReference type="ARBA" id="ARBA00022490"/>
    </source>
</evidence>
<dbReference type="InterPro" id="IPR006054">
    <property type="entry name" value="DnaQ"/>
</dbReference>
<feature type="compositionally biased region" description="Polar residues" evidence="14">
    <location>
        <begin position="205"/>
        <end position="214"/>
    </location>
</feature>
<proteinExistence type="inferred from homology"/>
<dbReference type="Gene3D" id="1.10.150.700">
    <property type="entry name" value="PolC, middle finger domain"/>
    <property type="match status" value="1"/>
</dbReference>
<evidence type="ECO:0000259" key="16">
    <source>
        <dbReference type="SMART" id="SM00481"/>
    </source>
</evidence>
<dbReference type="EC" id="2.7.7.7" evidence="13"/>
<comment type="caution">
    <text evidence="17">The sequence shown here is derived from an EMBL/GenBank/DDBJ whole genome shotgun (WGS) entry which is preliminary data.</text>
</comment>
<dbReference type="EMBL" id="JAMKBI010000003">
    <property type="protein sequence ID" value="MCZ8532747.1"/>
    <property type="molecule type" value="Genomic_DNA"/>
</dbReference>
<comment type="catalytic activity">
    <reaction evidence="12 13">
        <text>DNA(n) + a 2'-deoxyribonucleoside 5'-triphosphate = DNA(n+1) + diphosphate</text>
        <dbReference type="Rhea" id="RHEA:22508"/>
        <dbReference type="Rhea" id="RHEA-COMP:17339"/>
        <dbReference type="Rhea" id="RHEA-COMP:17340"/>
        <dbReference type="ChEBI" id="CHEBI:33019"/>
        <dbReference type="ChEBI" id="CHEBI:61560"/>
        <dbReference type="ChEBI" id="CHEBI:173112"/>
        <dbReference type="EC" id="2.7.7.7"/>
    </reaction>
</comment>
<accession>A0A9X3L7C4</accession>
<evidence type="ECO:0000256" key="14">
    <source>
        <dbReference type="SAM" id="MobiDB-lite"/>
    </source>
</evidence>
<dbReference type="PANTHER" id="PTHR32294">
    <property type="entry name" value="DNA POLYMERASE III SUBUNIT ALPHA"/>
    <property type="match status" value="1"/>
</dbReference>
<name>A0A9X3L7C4_9BACI</name>
<dbReference type="NCBIfam" id="TIGR01405">
    <property type="entry name" value="polC_Gram_pos"/>
    <property type="match status" value="1"/>
</dbReference>
<keyword evidence="8 13" id="KW-0378">Hydrolase</keyword>
<evidence type="ECO:0000256" key="13">
    <source>
        <dbReference type="HAMAP-Rule" id="MF_00356"/>
    </source>
</evidence>
<dbReference type="GO" id="GO:0005737">
    <property type="term" value="C:cytoplasm"/>
    <property type="evidence" value="ECO:0007669"/>
    <property type="project" value="UniProtKB-SubCell"/>
</dbReference>
<dbReference type="Pfam" id="PF02811">
    <property type="entry name" value="PHP"/>
    <property type="match status" value="1"/>
</dbReference>
<dbReference type="SMART" id="SM00479">
    <property type="entry name" value="EXOIII"/>
    <property type="match status" value="1"/>
</dbReference>
<dbReference type="InterPro" id="IPR004365">
    <property type="entry name" value="NA-bd_OB_tRNA"/>
</dbReference>
<dbReference type="InterPro" id="IPR004013">
    <property type="entry name" value="PHP_dom"/>
</dbReference>
<keyword evidence="5 13" id="KW-0548">Nucleotidyltransferase</keyword>
<dbReference type="InterPro" id="IPR011708">
    <property type="entry name" value="DNA_pol3_alpha_NTPase_dom"/>
</dbReference>
<comment type="function">
    <text evidence="11">DNA polymerase III is a complex, multichain enzyme responsible for most of the replicative synthesis in bacteria. This DNA polymerase also exhibits 3' to 5' exonuclease activity. The alpha chain is the DNA polymerase.</text>
</comment>
<dbReference type="FunFam" id="3.30.420.10:FF:000045">
    <property type="entry name" value="3'-5' exonuclease DinG"/>
    <property type="match status" value="1"/>
</dbReference>
<dbReference type="GO" id="GO:0003887">
    <property type="term" value="F:DNA-directed DNA polymerase activity"/>
    <property type="evidence" value="ECO:0007669"/>
    <property type="project" value="UniProtKB-UniRule"/>
</dbReference>
<dbReference type="GO" id="GO:0008408">
    <property type="term" value="F:3'-5' exonuclease activity"/>
    <property type="evidence" value="ECO:0007669"/>
    <property type="project" value="UniProtKB-UniRule"/>
</dbReference>
<dbReference type="InterPro" id="IPR013520">
    <property type="entry name" value="Ribonucl_H"/>
</dbReference>
<dbReference type="PANTHER" id="PTHR32294:SF5">
    <property type="entry name" value="DNA POLYMERASE III POLC-TYPE"/>
    <property type="match status" value="1"/>
</dbReference>
<feature type="domain" description="Polymerase/histidinol phosphatase N-terminal" evidence="16">
    <location>
        <begin position="336"/>
        <end position="403"/>
    </location>
</feature>
<dbReference type="InterPro" id="IPR028112">
    <property type="entry name" value="DNA_PolC-type_N_I"/>
</dbReference>
<dbReference type="InterPro" id="IPR029460">
    <property type="entry name" value="DNAPol_HHH"/>
</dbReference>
<dbReference type="Gene3D" id="2.40.50.140">
    <property type="entry name" value="Nucleic acid-binding proteins"/>
    <property type="match status" value="1"/>
</dbReference>
<evidence type="ECO:0000259" key="15">
    <source>
        <dbReference type="SMART" id="SM00479"/>
    </source>
</evidence>
<evidence type="ECO:0000313" key="18">
    <source>
        <dbReference type="Proteomes" id="UP001152172"/>
    </source>
</evidence>
<dbReference type="InterPro" id="IPR024754">
    <property type="entry name" value="DNA_PolC-like_N_II"/>
</dbReference>
<gene>
    <name evidence="13" type="primary">polC</name>
    <name evidence="17" type="ORF">M9R61_05215</name>
</gene>
<feature type="domain" description="Exonuclease" evidence="15">
    <location>
        <begin position="421"/>
        <end position="587"/>
    </location>
</feature>
<dbReference type="CDD" id="cd07435">
    <property type="entry name" value="PHP_PolIIIA_POLC"/>
    <property type="match status" value="1"/>
</dbReference>
<dbReference type="Gene3D" id="6.10.140.1510">
    <property type="match status" value="1"/>
</dbReference>
<evidence type="ECO:0000256" key="7">
    <source>
        <dbReference type="ARBA" id="ARBA00022722"/>
    </source>
</evidence>
<dbReference type="NCBIfam" id="TIGR00573">
    <property type="entry name" value="dnaq"/>
    <property type="match status" value="1"/>
</dbReference>
<dbReference type="InterPro" id="IPR012337">
    <property type="entry name" value="RNaseH-like_sf"/>
</dbReference>
<dbReference type="SUPFAM" id="SSF53098">
    <property type="entry name" value="Ribonuclease H-like"/>
    <property type="match status" value="1"/>
</dbReference>
<evidence type="ECO:0000256" key="11">
    <source>
        <dbReference type="ARBA" id="ARBA00025611"/>
    </source>
</evidence>
<dbReference type="SUPFAM" id="SSF50249">
    <property type="entry name" value="Nucleic acid-binding proteins"/>
    <property type="match status" value="1"/>
</dbReference>
<comment type="subcellular location">
    <subcellularLocation>
        <location evidence="2 13">Cytoplasm</location>
    </subcellularLocation>
</comment>
<evidence type="ECO:0000256" key="6">
    <source>
        <dbReference type="ARBA" id="ARBA00022705"/>
    </source>
</evidence>
<keyword evidence="6 13" id="KW-0235">DNA replication</keyword>
<dbReference type="Pfam" id="PF00929">
    <property type="entry name" value="RNase_T"/>
    <property type="match status" value="1"/>
</dbReference>
<keyword evidence="4 13" id="KW-0808">Transferase</keyword>
<dbReference type="InterPro" id="IPR012340">
    <property type="entry name" value="NA-bd_OB-fold"/>
</dbReference>
<dbReference type="Pfam" id="PF14579">
    <property type="entry name" value="HHH_6"/>
    <property type="match status" value="1"/>
</dbReference>
<evidence type="ECO:0000256" key="1">
    <source>
        <dbReference type="ARBA" id="ARBA00003452"/>
    </source>
</evidence>
<evidence type="ECO:0000313" key="17">
    <source>
        <dbReference type="EMBL" id="MCZ8532747.1"/>
    </source>
</evidence>
<dbReference type="HAMAP" id="MF_00356">
    <property type="entry name" value="DNApol_PolC"/>
    <property type="match status" value="1"/>
</dbReference>
<keyword evidence="3 13" id="KW-0963">Cytoplasm</keyword>
<dbReference type="Gene3D" id="3.30.1900.20">
    <property type="match status" value="2"/>
</dbReference>
<reference evidence="17" key="1">
    <citation type="submission" date="2022-05" db="EMBL/GenBank/DDBJ databases">
        <authorList>
            <person name="Colautti A."/>
            <person name="Iacumin L."/>
        </authorList>
    </citation>
    <scope>NUCLEOTIDE SEQUENCE</scope>
    <source>
        <strain evidence="17">DSM 30747</strain>
    </source>
</reference>
<dbReference type="InterPro" id="IPR003141">
    <property type="entry name" value="Pol/His_phosphatase_N"/>
</dbReference>
<dbReference type="Pfam" id="PF11490">
    <property type="entry name" value="DNA_pol3_a_NII"/>
    <property type="match status" value="1"/>
</dbReference>
<dbReference type="Pfam" id="PF17657">
    <property type="entry name" value="DNA_pol3_finger"/>
    <property type="match status" value="1"/>
</dbReference>
<dbReference type="CDD" id="cd06127">
    <property type="entry name" value="DEDDh"/>
    <property type="match status" value="1"/>
</dbReference>
<evidence type="ECO:0000256" key="10">
    <source>
        <dbReference type="ARBA" id="ARBA00022932"/>
    </source>
</evidence>
<dbReference type="Gene3D" id="1.10.150.870">
    <property type="match status" value="1"/>
</dbReference>
<dbReference type="Gene3D" id="3.30.420.10">
    <property type="entry name" value="Ribonuclease H-like superfamily/Ribonuclease H"/>
    <property type="match status" value="1"/>
</dbReference>
<keyword evidence="18" id="KW-1185">Reference proteome</keyword>
<evidence type="ECO:0000256" key="5">
    <source>
        <dbReference type="ARBA" id="ARBA00022695"/>
    </source>
</evidence>
<evidence type="ECO:0000256" key="2">
    <source>
        <dbReference type="ARBA" id="ARBA00004496"/>
    </source>
</evidence>
<dbReference type="Pfam" id="PF14480">
    <property type="entry name" value="DNA_pol3_a_NI"/>
    <property type="match status" value="1"/>
</dbReference>
<dbReference type="Pfam" id="PF07733">
    <property type="entry name" value="DNA_pol3_alpha"/>
    <property type="match status" value="1"/>
</dbReference>
<protein>
    <recommendedName>
        <fullName evidence="13">DNA polymerase III PolC-type</fullName>
        <shortName evidence="13">PolIII</shortName>
        <ecNumber evidence="13">2.7.7.7</ecNumber>
    </recommendedName>
</protein>
<comment type="similarity">
    <text evidence="13">Belongs to the DNA polymerase type-C family. PolC subfamily.</text>
</comment>
<evidence type="ECO:0000256" key="12">
    <source>
        <dbReference type="ARBA" id="ARBA00049244"/>
    </source>
</evidence>
<dbReference type="Gene3D" id="3.20.20.140">
    <property type="entry name" value="Metal-dependent hydrolases"/>
    <property type="match status" value="1"/>
</dbReference>
<sequence length="1437" mass="162746">MDDGKMRMHLLLQQLDLTEDSFVKHFEHASIDRFTVHKKNRQWDFQIQLEAILPIDVFTILQTRLIEKFSGIANILLTIKSDGKDVSQELINHYWPLVLKELSDMAPPLKERLLKQQPEWNGQMIHLTCGQEIELRTFKKKYIEQLSDVYVGFGFPKIAFDFRLVEDTEAIAKAQLEFLEQRRLEEEMLGQKALEDMQKRDQNRQENGNQNTDGPFQLGVPLKKDEPIIDIKTIQDEERRVTIEGFVFDVEVKELRSGRSLLTAKVTDYTDSILVKMFSRDKEDAQMMERLQRGMWIKVRGSVQNDTFVRDLIIMAQDMNEINPMVRMDTAKEKRVELHLHTPMSQMDAVSSVSSLVSQAAKWGHKAIAITDHANLQSFPEAYAAGKKNGIKILYGLEANLVHDGVPIAYDEQHTALEDAVYIVFDVETTGLSATYDKIIELAAVKMQNGNIIDKFERFVNPHHALSATTIELTGITDEMVRNAPEIEQVIKDFYEFIGDGIIVAHNASFDMGFLYEGYRRTGIDHFNHPVIDTLELARFLHPEMKSHRLGTLTKKFNIELTQAHRAIFDCEATGYLLLHLLKEAEEHKIVYHDDFNKHIGQGDSYKRARPTHCTILAKNEIGLKNLFKLVSLAHTTTFYRVPRLKRSVLQKHREGLIIGSGCDKGEVFEGLMQKPLEQVEEIAQFYDYLEIHPKEVYAHLIEAELVRDEWNLEDIIRKMIKLGKKLNLPVAATGNVHYLHENDAIFRKILVNSQGGANPLNRHGLPKVHFRTTNEMLDSFAFLGEDLAKEIVITNPQKIADSLEDIKPIKDDLYTPKIEGADEEVRTLTYSKAKEIYGEELPEIVEARIEKELKSIIGHGFAVIYLISHKLVKKSLNDGYLVGSRGSVGSSLVATMTEITEVNPLPPHYVCPSCQHSEFFQDGSVGSGFDLPNKNCIKCDTPYVKDGQDIPFETFLGFKGDKVPDIDLNFSGEYQPIAHNYTKELFGEDYVFRAGTIGTVAEKTAYGYVRGYMNDNNIALRGAEIDRLVQGCTGVKRNTGQHPGGIIVVPDYMDIYDFTPIQFPADAQDSEWKTTHFDFHSIHDNLLKLDILGHDDPTVIRMLQDLSGIDPKTIPTDDPEVMKIFSGTASLGVTEEQIDCKTGTLGIPEFGTRFVRQMLEETKPSTFSELVQISGLSHGTDVWLGNAQELIQAGTCQLSDVIGCRDDIMVYLIYQGLEPSLAFKIMESVRKGKGLTPEFEAEMKKQGVANWYIESCKKIKYMFPKAHAAAYVLMAVRIAYFKVHYPILYYAAYLTVRASDFDLISMVNGSHTIRAKLDEINAKGLEASPKEKSLSTVLEIALEMSERGIKIQKVDLYKSHANEFKIEGNTLIPPFNSIPGLGTNVAFQIAKARIDGEFLSKEDLQQRGKVSKTIIDYMDTMGCLEGLPDANQLSLF</sequence>
<dbReference type="InterPro" id="IPR036397">
    <property type="entry name" value="RNaseH_sf"/>
</dbReference>
<dbReference type="Proteomes" id="UP001152172">
    <property type="component" value="Unassembled WGS sequence"/>
</dbReference>
<dbReference type="InterPro" id="IPR006308">
    <property type="entry name" value="Pol_III_a_PolC-type_gram_pos"/>
</dbReference>
<dbReference type="InterPro" id="IPR016195">
    <property type="entry name" value="Pol/histidinol_Pase-like"/>
</dbReference>
<dbReference type="GO" id="GO:0003677">
    <property type="term" value="F:DNA binding"/>
    <property type="evidence" value="ECO:0007669"/>
    <property type="project" value="UniProtKB-UniRule"/>
</dbReference>
<dbReference type="InterPro" id="IPR004805">
    <property type="entry name" value="DnaE2/DnaE/PolC"/>
</dbReference>
<dbReference type="SMART" id="SM00481">
    <property type="entry name" value="POLIIIAc"/>
    <property type="match status" value="1"/>
</dbReference>
<comment type="function">
    <text evidence="1 13">Required for replicative DNA synthesis. This DNA polymerase also exhibits 3' to 5' exonuclease activity.</text>
</comment>
<dbReference type="RefSeq" id="WP_269921275.1">
    <property type="nucleotide sequence ID" value="NZ_JAMKBI010000003.1"/>
</dbReference>
<dbReference type="NCBIfam" id="NF001688">
    <property type="entry name" value="PRK00448.1"/>
    <property type="match status" value="1"/>
</dbReference>
<dbReference type="Pfam" id="PF01336">
    <property type="entry name" value="tRNA_anti-codon"/>
    <property type="match status" value="1"/>
</dbReference>
<keyword evidence="7 13" id="KW-0540">Nuclease</keyword>
<dbReference type="InterPro" id="IPR040982">
    <property type="entry name" value="DNA_pol3_finger"/>
</dbReference>
<organism evidence="17 18">
    <name type="scientific">Psychrobacillus psychrodurans</name>
    <dbReference type="NCBI Taxonomy" id="126157"/>
    <lineage>
        <taxon>Bacteria</taxon>
        <taxon>Bacillati</taxon>
        <taxon>Bacillota</taxon>
        <taxon>Bacilli</taxon>
        <taxon>Bacillales</taxon>
        <taxon>Bacillaceae</taxon>
        <taxon>Psychrobacillus</taxon>
    </lineage>
</organism>
<feature type="region of interest" description="Disordered" evidence="14">
    <location>
        <begin position="198"/>
        <end position="217"/>
    </location>
</feature>
<keyword evidence="9 13" id="KW-0269">Exonuclease</keyword>
<evidence type="ECO:0000256" key="4">
    <source>
        <dbReference type="ARBA" id="ARBA00022679"/>
    </source>
</evidence>
<evidence type="ECO:0000256" key="8">
    <source>
        <dbReference type="ARBA" id="ARBA00022801"/>
    </source>
</evidence>
<evidence type="ECO:0000256" key="9">
    <source>
        <dbReference type="ARBA" id="ARBA00022839"/>
    </source>
</evidence>
<dbReference type="CDD" id="cd04484">
    <property type="entry name" value="polC_OBF"/>
    <property type="match status" value="1"/>
</dbReference>
<dbReference type="InterPro" id="IPR044923">
    <property type="entry name" value="PolC_middle_finger_sf"/>
</dbReference>